<dbReference type="Pfam" id="PF23005">
    <property type="entry name" value="DUF7032"/>
    <property type="match status" value="1"/>
</dbReference>
<reference evidence="4" key="2">
    <citation type="submission" date="2023-05" db="EMBL/GenBank/DDBJ databases">
        <authorList>
            <person name="Schelkunov M.I."/>
        </authorList>
    </citation>
    <scope>NUCLEOTIDE SEQUENCE</scope>
    <source>
        <strain evidence="4">Hsosn_3</strain>
        <tissue evidence="4">Leaf</tissue>
    </source>
</reference>
<evidence type="ECO:0000256" key="1">
    <source>
        <dbReference type="ARBA" id="ARBA00022737"/>
    </source>
</evidence>
<dbReference type="InterPro" id="IPR054296">
    <property type="entry name" value="DUF7032"/>
</dbReference>
<evidence type="ECO:0000256" key="2">
    <source>
        <dbReference type="PROSITE-ProRule" id="PRU00259"/>
    </source>
</evidence>
<dbReference type="PANTHER" id="PTHR46043:SF5">
    <property type="entry name" value="ARM REPEAT SUPERFAMILY PROTEIN"/>
    <property type="match status" value="1"/>
</dbReference>
<feature type="repeat" description="ARM" evidence="2">
    <location>
        <begin position="278"/>
        <end position="322"/>
    </location>
</feature>
<dbReference type="InterPro" id="IPR016024">
    <property type="entry name" value="ARM-type_fold"/>
</dbReference>
<accession>A0AAD8HJK3</accession>
<keyword evidence="5" id="KW-1185">Reference proteome</keyword>
<comment type="caution">
    <text evidence="4">The sequence shown here is derived from an EMBL/GenBank/DDBJ whole genome shotgun (WGS) entry which is preliminary data.</text>
</comment>
<sequence>MGQQNSPELSSLPAGKSRLRQAIELSYTIISLSYSIKVFTVKWQMIRNKLQDLLSGLTDIENHDSGEESALSGGHIQAIIDTLFVCNEFGIKCIELKFSGKLLMQSDLSILVSKIDDHIKCLSEIYIVGLLTNSNAIVVQKPGAMASRDDMKFFVNDILSRLKIGDALMKKQALIALNDVIQEDEKYVKICVETDGIVSILVNFLDSEVIEIRDEAAKGVCLISEVEVYRGVLAGAGIIAPLIRVLECGSEVGKECAARCLMKVTENSDNSWSVSAHGGVSVLLKIVKSDGCGGELVGLACGVLKNLAGVEEINKFMVEEGAILDFLGLLKSKDDIVLLSSMDYLQTMVSMDESNRDLIVREGGICVLIHVFDPKLLISSKAREMAFRGIKTLCLKSESSLNIVMNSGFINHVLYFLRYGEVSIQELALKASFWLCETSEEAQKAMGDAGFMAELVKFLDAKSFEVREMAALTLSIMVSVPRNRKRFVQNPQNVGLVVQLLDQDEANSDDRKVLLSIITSLVSSNSGRRSIVNSGYLRNIEKLAAAEVSDAKKIVRKLSSNKFTSIFSGIWHS</sequence>
<protein>
    <submittedName>
        <fullName evidence="4">Vacuolar protein 8</fullName>
    </submittedName>
</protein>
<dbReference type="Gene3D" id="1.25.10.10">
    <property type="entry name" value="Leucine-rich Repeat Variant"/>
    <property type="match status" value="1"/>
</dbReference>
<feature type="domain" description="DUF7032" evidence="3">
    <location>
        <begin position="23"/>
        <end position="128"/>
    </location>
</feature>
<dbReference type="AlphaFoldDB" id="A0AAD8HJK3"/>
<reference evidence="4" key="1">
    <citation type="submission" date="2023-02" db="EMBL/GenBank/DDBJ databases">
        <title>Genome of toxic invasive species Heracleum sosnowskyi carries increased number of genes despite the absence of recent whole-genome duplications.</title>
        <authorList>
            <person name="Schelkunov M."/>
            <person name="Shtratnikova V."/>
            <person name="Makarenko M."/>
            <person name="Klepikova A."/>
            <person name="Omelchenko D."/>
            <person name="Novikova G."/>
            <person name="Obukhova E."/>
            <person name="Bogdanov V."/>
            <person name="Penin A."/>
            <person name="Logacheva M."/>
        </authorList>
    </citation>
    <scope>NUCLEOTIDE SEQUENCE</scope>
    <source>
        <strain evidence="4">Hsosn_3</strain>
        <tissue evidence="4">Leaf</tissue>
    </source>
</reference>
<gene>
    <name evidence="4" type="ORF">POM88_034602</name>
</gene>
<keyword evidence="1" id="KW-0677">Repeat</keyword>
<evidence type="ECO:0000259" key="3">
    <source>
        <dbReference type="Pfam" id="PF23005"/>
    </source>
</evidence>
<dbReference type="SMART" id="SM00185">
    <property type="entry name" value="ARM"/>
    <property type="match status" value="4"/>
</dbReference>
<evidence type="ECO:0000313" key="5">
    <source>
        <dbReference type="Proteomes" id="UP001237642"/>
    </source>
</evidence>
<dbReference type="PROSITE" id="PS50176">
    <property type="entry name" value="ARM_REPEAT"/>
    <property type="match status" value="1"/>
</dbReference>
<organism evidence="4 5">
    <name type="scientific">Heracleum sosnowskyi</name>
    <dbReference type="NCBI Taxonomy" id="360622"/>
    <lineage>
        <taxon>Eukaryota</taxon>
        <taxon>Viridiplantae</taxon>
        <taxon>Streptophyta</taxon>
        <taxon>Embryophyta</taxon>
        <taxon>Tracheophyta</taxon>
        <taxon>Spermatophyta</taxon>
        <taxon>Magnoliopsida</taxon>
        <taxon>eudicotyledons</taxon>
        <taxon>Gunneridae</taxon>
        <taxon>Pentapetalae</taxon>
        <taxon>asterids</taxon>
        <taxon>campanulids</taxon>
        <taxon>Apiales</taxon>
        <taxon>Apiaceae</taxon>
        <taxon>Apioideae</taxon>
        <taxon>apioid superclade</taxon>
        <taxon>Tordylieae</taxon>
        <taxon>Tordyliinae</taxon>
        <taxon>Heracleum</taxon>
    </lineage>
</organism>
<dbReference type="SUPFAM" id="SSF48371">
    <property type="entry name" value="ARM repeat"/>
    <property type="match status" value="1"/>
</dbReference>
<dbReference type="EMBL" id="JAUIZM010000008">
    <property type="protein sequence ID" value="KAK1368510.1"/>
    <property type="molecule type" value="Genomic_DNA"/>
</dbReference>
<dbReference type="InterPro" id="IPR011989">
    <property type="entry name" value="ARM-like"/>
</dbReference>
<dbReference type="PANTHER" id="PTHR46043">
    <property type="entry name" value="ARM REPEAT SUPERFAMILY PROTEIN"/>
    <property type="match status" value="1"/>
</dbReference>
<dbReference type="Proteomes" id="UP001237642">
    <property type="component" value="Unassembled WGS sequence"/>
</dbReference>
<name>A0AAD8HJK3_9APIA</name>
<dbReference type="InterPro" id="IPR000225">
    <property type="entry name" value="Armadillo"/>
</dbReference>
<evidence type="ECO:0000313" key="4">
    <source>
        <dbReference type="EMBL" id="KAK1368510.1"/>
    </source>
</evidence>
<proteinExistence type="predicted"/>